<dbReference type="AlphaFoldDB" id="A0A3M2LVN2"/>
<feature type="region of interest" description="Disordered" evidence="1">
    <location>
        <begin position="464"/>
        <end position="489"/>
    </location>
</feature>
<name>A0A3M2LVN2_9ACTN</name>
<dbReference type="EMBL" id="RFFG01000052">
    <property type="protein sequence ID" value="RMI40603.1"/>
    <property type="molecule type" value="Genomic_DNA"/>
</dbReference>
<dbReference type="Proteomes" id="UP000282674">
    <property type="component" value="Unassembled WGS sequence"/>
</dbReference>
<feature type="compositionally biased region" description="Low complexity" evidence="1">
    <location>
        <begin position="469"/>
        <end position="480"/>
    </location>
</feature>
<gene>
    <name evidence="2" type="ORF">EBO15_26115</name>
</gene>
<evidence type="ECO:0000313" key="3">
    <source>
        <dbReference type="Proteomes" id="UP000282674"/>
    </source>
</evidence>
<comment type="caution">
    <text evidence="2">The sequence shown here is derived from an EMBL/GenBank/DDBJ whole genome shotgun (WGS) entry which is preliminary data.</text>
</comment>
<organism evidence="2 3">
    <name type="scientific">Actinomadura harenae</name>
    <dbReference type="NCBI Taxonomy" id="2483351"/>
    <lineage>
        <taxon>Bacteria</taxon>
        <taxon>Bacillati</taxon>
        <taxon>Actinomycetota</taxon>
        <taxon>Actinomycetes</taxon>
        <taxon>Streptosporangiales</taxon>
        <taxon>Thermomonosporaceae</taxon>
        <taxon>Actinomadura</taxon>
    </lineage>
</organism>
<protein>
    <submittedName>
        <fullName evidence="2">Uncharacterized protein</fullName>
    </submittedName>
</protein>
<accession>A0A3M2LVN2</accession>
<proteinExistence type="predicted"/>
<reference evidence="2 3" key="1">
    <citation type="submission" date="2018-10" db="EMBL/GenBank/DDBJ databases">
        <title>Isolation from soil.</title>
        <authorList>
            <person name="Hu J."/>
        </authorList>
    </citation>
    <scope>NUCLEOTIDE SEQUENCE [LARGE SCALE GENOMIC DNA]</scope>
    <source>
        <strain evidence="2 3">NEAU-Ht49</strain>
    </source>
</reference>
<evidence type="ECO:0000256" key="1">
    <source>
        <dbReference type="SAM" id="MobiDB-lite"/>
    </source>
</evidence>
<evidence type="ECO:0000313" key="2">
    <source>
        <dbReference type="EMBL" id="RMI40603.1"/>
    </source>
</evidence>
<feature type="region of interest" description="Disordered" evidence="1">
    <location>
        <begin position="1"/>
        <end position="50"/>
    </location>
</feature>
<keyword evidence="3" id="KW-1185">Reference proteome</keyword>
<sequence length="537" mass="57062">MALPANALPAESAPARKARGPVPLPKANGTFQHGRVGISSNPEARTRRPHKVAAAGERVLKVNLLDRDGETPSTERGPIAFAWPLNGDDGIPLEVVNGHAEGPVPDGDYIVDSRIHDTAPNGRSTSVLLYKPKVSVSADTTVTLDGRTARPVRVESDRAGAASLSTVAAISQRLGGRYRAVALLLGDDNYVTPAAPGDDLQLDITAQLTKGGAAEGSPYVYNISSSLKGIPADPTVRVRTADLAEVRTRHASSGGRSCANRQSFPVWATNVELSLNNKVGALPAERTEYFTPGMDWGVDSSIVDASCVFEQRDYLMRKERFPHPGQYARTWGQGPFGPGQGTFTPNSDGQNLIQVPLMNSADAETLVASSPFTQGDTKLTDASGSVVALSGIPGYLDGWEPAKPGKYTLTVNAKRSASWSDLSSQQHITWNVKVTDQKATLPLGVVRYKVPGLDAGNRAPANSLQTVNLTPDGLTTGTTPKVWTSTDDGTTWKPAPVIKDGTGWKAAFRNPAKGYVSLRTQVNGIVDQTLIRAYGVR</sequence>